<reference evidence="4" key="1">
    <citation type="journal article" date="2019" name="Int. J. Syst. Evol. Microbiol.">
        <title>The Global Catalogue of Microorganisms (GCM) 10K type strain sequencing project: providing services to taxonomists for standard genome sequencing and annotation.</title>
        <authorList>
            <consortium name="The Broad Institute Genomics Platform"/>
            <consortium name="The Broad Institute Genome Sequencing Center for Infectious Disease"/>
            <person name="Wu L."/>
            <person name="Ma J."/>
        </authorList>
    </citation>
    <scope>NUCLEOTIDE SEQUENCE [LARGE SCALE GENOMIC DNA]</scope>
    <source>
        <strain evidence="4">JCM 11882</strain>
    </source>
</reference>
<sequence>MRRPPRPIRGTARRTTARRAASTVAAGLSVAIAATACSGEPVTPSEPLEIRVADSFAATHPIGRSGTTDFMEILRDTAPSAGMEIVYFDSGQLGKQRDMPAVLRTGIAQIAAVSPAYVGTQLPLANVGDLPGFTQDSCVGGDAMLEIMQPGTTLFETELAPQDVHPLWVAYIPGYEAMSGAFPVDSVDALHGKIMRSTGGAADRVVDAAGAAGVSMPLGDMYEAISRGTVEGTLASPLSITPYSLEEVIQYSTDGANLGSFTVTYSVSDTVWSEMTPDQQAVLTEASEVAQDSVCREINRSMDESKQAMRDAGVQMIEVTDAERPQWEALAAPVRESWVEDLESIGLPARRVLDDFTAALARAESEHGSERS</sequence>
<evidence type="ECO:0000313" key="4">
    <source>
        <dbReference type="Proteomes" id="UP001595836"/>
    </source>
</evidence>
<dbReference type="Gene3D" id="3.40.190.170">
    <property type="entry name" value="Bacterial extracellular solute-binding protein, family 7"/>
    <property type="match status" value="1"/>
</dbReference>
<dbReference type="RefSeq" id="WP_344988743.1">
    <property type="nucleotide sequence ID" value="NZ_BAABCD010000006.1"/>
</dbReference>
<gene>
    <name evidence="3" type="primary">dctP</name>
    <name evidence="3" type="ORF">ACFO7U_04310</name>
</gene>
<feature type="signal peptide" evidence="2">
    <location>
        <begin position="1"/>
        <end position="36"/>
    </location>
</feature>
<evidence type="ECO:0000256" key="2">
    <source>
        <dbReference type="SAM" id="SignalP"/>
    </source>
</evidence>
<name>A0ABV9PP22_9ACTN</name>
<protein>
    <submittedName>
        <fullName evidence="3">TRAP transporter substrate-binding protein DctP</fullName>
    </submittedName>
</protein>
<dbReference type="Pfam" id="PF03480">
    <property type="entry name" value="DctP"/>
    <property type="match status" value="1"/>
</dbReference>
<proteinExistence type="predicted"/>
<dbReference type="InterPro" id="IPR018389">
    <property type="entry name" value="DctP_fam"/>
</dbReference>
<evidence type="ECO:0000256" key="1">
    <source>
        <dbReference type="ARBA" id="ARBA00022729"/>
    </source>
</evidence>
<accession>A0ABV9PP22</accession>
<organism evidence="3 4">
    <name type="scientific">Dietzia aurantiaca</name>
    <dbReference type="NCBI Taxonomy" id="983873"/>
    <lineage>
        <taxon>Bacteria</taxon>
        <taxon>Bacillati</taxon>
        <taxon>Actinomycetota</taxon>
        <taxon>Actinomycetes</taxon>
        <taxon>Mycobacteriales</taxon>
        <taxon>Dietziaceae</taxon>
        <taxon>Dietzia</taxon>
    </lineage>
</organism>
<feature type="chain" id="PRO_5046359970" evidence="2">
    <location>
        <begin position="37"/>
        <end position="372"/>
    </location>
</feature>
<dbReference type="NCBIfam" id="NF037995">
    <property type="entry name" value="TRAP_S1"/>
    <property type="match status" value="1"/>
</dbReference>
<keyword evidence="4" id="KW-1185">Reference proteome</keyword>
<evidence type="ECO:0000313" key="3">
    <source>
        <dbReference type="EMBL" id="MFC4754004.1"/>
    </source>
</evidence>
<dbReference type="Proteomes" id="UP001595836">
    <property type="component" value="Unassembled WGS sequence"/>
</dbReference>
<keyword evidence="1 2" id="KW-0732">Signal</keyword>
<dbReference type="PANTHER" id="PTHR33376:SF15">
    <property type="entry name" value="BLL6794 PROTEIN"/>
    <property type="match status" value="1"/>
</dbReference>
<dbReference type="InterPro" id="IPR038404">
    <property type="entry name" value="TRAP_DctP_sf"/>
</dbReference>
<comment type="caution">
    <text evidence="3">The sequence shown here is derived from an EMBL/GenBank/DDBJ whole genome shotgun (WGS) entry which is preliminary data.</text>
</comment>
<dbReference type="EMBL" id="JBHSHP010000009">
    <property type="protein sequence ID" value="MFC4754004.1"/>
    <property type="molecule type" value="Genomic_DNA"/>
</dbReference>
<dbReference type="PANTHER" id="PTHR33376">
    <property type="match status" value="1"/>
</dbReference>